<dbReference type="OrthoDB" id="5349007at2"/>
<evidence type="ECO:0000256" key="6">
    <source>
        <dbReference type="SAM" id="MobiDB-lite"/>
    </source>
</evidence>
<evidence type="ECO:0000256" key="2">
    <source>
        <dbReference type="ARBA" id="ARBA00022475"/>
    </source>
</evidence>
<dbReference type="Proteomes" id="UP000305417">
    <property type="component" value="Unassembled WGS sequence"/>
</dbReference>
<keyword evidence="4 7" id="KW-1133">Transmembrane helix</keyword>
<dbReference type="InterPro" id="IPR010432">
    <property type="entry name" value="RDD"/>
</dbReference>
<evidence type="ECO:0000313" key="10">
    <source>
        <dbReference type="EMBL" id="TLT00209.1"/>
    </source>
</evidence>
<organism evidence="9 12">
    <name type="scientific">Aliarcobacter cibarius</name>
    <dbReference type="NCBI Taxonomy" id="255507"/>
    <lineage>
        <taxon>Bacteria</taxon>
        <taxon>Pseudomonadati</taxon>
        <taxon>Campylobacterota</taxon>
        <taxon>Epsilonproteobacteria</taxon>
        <taxon>Campylobacterales</taxon>
        <taxon>Arcobacteraceae</taxon>
        <taxon>Aliarcobacter</taxon>
    </lineage>
</organism>
<feature type="transmembrane region" description="Helical" evidence="7">
    <location>
        <begin position="73"/>
        <end position="91"/>
    </location>
</feature>
<keyword evidence="11" id="KW-1185">Reference proteome</keyword>
<evidence type="ECO:0000313" key="11">
    <source>
        <dbReference type="Proteomes" id="UP000305417"/>
    </source>
</evidence>
<proteinExistence type="predicted"/>
<dbReference type="EMBL" id="CP054051">
    <property type="protein sequence ID" value="QKJ26048.1"/>
    <property type="molecule type" value="Genomic_DNA"/>
</dbReference>
<dbReference type="Pfam" id="PF06271">
    <property type="entry name" value="RDD"/>
    <property type="match status" value="1"/>
</dbReference>
<evidence type="ECO:0000256" key="1">
    <source>
        <dbReference type="ARBA" id="ARBA00004651"/>
    </source>
</evidence>
<evidence type="ECO:0000256" key="4">
    <source>
        <dbReference type="ARBA" id="ARBA00022989"/>
    </source>
</evidence>
<feature type="transmembrane region" description="Helical" evidence="7">
    <location>
        <begin position="40"/>
        <end position="61"/>
    </location>
</feature>
<dbReference type="AlphaFoldDB" id="A0A7L5JLQ4"/>
<evidence type="ECO:0000256" key="5">
    <source>
        <dbReference type="ARBA" id="ARBA00023136"/>
    </source>
</evidence>
<dbReference type="PANTHER" id="PTHR36115">
    <property type="entry name" value="PROLINE-RICH ANTIGEN HOMOLOG-RELATED"/>
    <property type="match status" value="1"/>
</dbReference>
<dbReference type="RefSeq" id="WP_024775727.1">
    <property type="nucleotide sequence ID" value="NZ_CP054051.1"/>
</dbReference>
<accession>A0A7L5JLQ4</accession>
<keyword evidence="5 7" id="KW-0472">Membrane</keyword>
<feature type="transmembrane region" description="Helical" evidence="7">
    <location>
        <begin position="112"/>
        <end position="138"/>
    </location>
</feature>
<evidence type="ECO:0000313" key="12">
    <source>
        <dbReference type="Proteomes" id="UP000509513"/>
    </source>
</evidence>
<name>A0A7L5JLQ4_9BACT</name>
<dbReference type="KEGG" id="acib:ACBT_0046"/>
<reference evidence="10 11" key="1">
    <citation type="submission" date="2019-05" db="EMBL/GenBank/DDBJ databases">
        <title>Arcobacter cibarius and Arcobacter thereius providing challenges in identification an antibiotic susceptibility and Quinolone resistance.</title>
        <authorList>
            <person name="Busch A."/>
            <person name="Hanel I."/>
            <person name="Hotzel H."/>
            <person name="Tomaso H."/>
        </authorList>
    </citation>
    <scope>NUCLEOTIDE SEQUENCE [LARGE SCALE GENOMIC DNA]</scope>
    <source>
        <strain evidence="10 11">16CS0831-2</strain>
    </source>
</reference>
<evidence type="ECO:0000256" key="3">
    <source>
        <dbReference type="ARBA" id="ARBA00022692"/>
    </source>
</evidence>
<sequence>MAKWRDVKQNRGNEDKTNSNTVLQNSSKYMSSKLSSRFKAFLTDTFLITTPILYIVIYLVMGSGQEFAENRTLGWGIIFAIHFIIIAIFWLKNGQTPGLKAYDLKLVDNKSLARISVLQVIIRYAATLASVISIFFMFTPYINKERKTFQDILSNTKIIDS</sequence>
<evidence type="ECO:0000313" key="9">
    <source>
        <dbReference type="EMBL" id="QKJ26048.1"/>
    </source>
</evidence>
<keyword evidence="3 7" id="KW-0812">Transmembrane</keyword>
<gene>
    <name evidence="9" type="ORF">ACBT_0046</name>
    <name evidence="10" type="ORF">FE247_04525</name>
</gene>
<keyword evidence="2" id="KW-1003">Cell membrane</keyword>
<evidence type="ECO:0000259" key="8">
    <source>
        <dbReference type="Pfam" id="PF06271"/>
    </source>
</evidence>
<feature type="region of interest" description="Disordered" evidence="6">
    <location>
        <begin position="1"/>
        <end position="20"/>
    </location>
</feature>
<comment type="subcellular location">
    <subcellularLocation>
        <location evidence="1">Cell membrane</location>
        <topology evidence="1">Multi-pass membrane protein</topology>
    </subcellularLocation>
</comment>
<reference evidence="9 12" key="2">
    <citation type="submission" date="2020-05" db="EMBL/GenBank/DDBJ databases">
        <title>Complete genome sequencing of Campylobacter and Arcobacter type strains.</title>
        <authorList>
            <person name="Miller W.G."/>
            <person name="Yee E."/>
        </authorList>
    </citation>
    <scope>NUCLEOTIDE SEQUENCE [LARGE SCALE GENOMIC DNA]</scope>
    <source>
        <strain evidence="9 12">LMG 21996</strain>
    </source>
</reference>
<feature type="compositionally biased region" description="Basic and acidic residues" evidence="6">
    <location>
        <begin position="1"/>
        <end position="17"/>
    </location>
</feature>
<dbReference type="InterPro" id="IPR051791">
    <property type="entry name" value="Pra-immunoreactive"/>
</dbReference>
<feature type="domain" description="RDD" evidence="8">
    <location>
        <begin position="34"/>
        <end position="155"/>
    </location>
</feature>
<dbReference type="Proteomes" id="UP000509513">
    <property type="component" value="Chromosome"/>
</dbReference>
<protein>
    <submittedName>
        <fullName evidence="9">RDD family membrane protein</fullName>
    </submittedName>
    <submittedName>
        <fullName evidence="10">RDD family protein</fullName>
    </submittedName>
</protein>
<dbReference type="EMBL" id="VBUC01000008">
    <property type="protein sequence ID" value="TLT00209.1"/>
    <property type="molecule type" value="Genomic_DNA"/>
</dbReference>
<evidence type="ECO:0000256" key="7">
    <source>
        <dbReference type="SAM" id="Phobius"/>
    </source>
</evidence>
<dbReference type="GO" id="GO:0005886">
    <property type="term" value="C:plasma membrane"/>
    <property type="evidence" value="ECO:0007669"/>
    <property type="project" value="UniProtKB-SubCell"/>
</dbReference>